<comment type="catalytic activity">
    <reaction evidence="7">
        <text>a secondary alcohol + NAD(+) = a ketone + NADH + H(+)</text>
        <dbReference type="Rhea" id="RHEA:10740"/>
        <dbReference type="ChEBI" id="CHEBI:15378"/>
        <dbReference type="ChEBI" id="CHEBI:17087"/>
        <dbReference type="ChEBI" id="CHEBI:35681"/>
        <dbReference type="ChEBI" id="CHEBI:57540"/>
        <dbReference type="ChEBI" id="CHEBI:57945"/>
        <dbReference type="EC" id="1.1.1.1"/>
    </reaction>
</comment>
<name>A0ABU8MZT8_9PSEU</name>
<dbReference type="InterPro" id="IPR013154">
    <property type="entry name" value="ADH-like_N"/>
</dbReference>
<dbReference type="SMART" id="SM00829">
    <property type="entry name" value="PKS_ER"/>
    <property type="match status" value="1"/>
</dbReference>
<evidence type="ECO:0000256" key="8">
    <source>
        <dbReference type="ARBA" id="ARBA00049243"/>
    </source>
</evidence>
<evidence type="ECO:0000256" key="5">
    <source>
        <dbReference type="ARBA" id="ARBA00022833"/>
    </source>
</evidence>
<evidence type="ECO:0000256" key="1">
    <source>
        <dbReference type="ARBA" id="ARBA00001947"/>
    </source>
</evidence>
<comment type="caution">
    <text evidence="10">The sequence shown here is derived from an EMBL/GenBank/DDBJ whole genome shotgun (WGS) entry which is preliminary data.</text>
</comment>
<dbReference type="InterPro" id="IPR013149">
    <property type="entry name" value="ADH-like_C"/>
</dbReference>
<dbReference type="Proteomes" id="UP001370100">
    <property type="component" value="Unassembled WGS sequence"/>
</dbReference>
<dbReference type="Gene3D" id="3.90.180.10">
    <property type="entry name" value="Medium-chain alcohol dehydrogenases, catalytic domain"/>
    <property type="match status" value="1"/>
</dbReference>
<comment type="similarity">
    <text evidence="2">Belongs to the zinc-containing alcohol dehydrogenase family.</text>
</comment>
<dbReference type="SUPFAM" id="SSF50129">
    <property type="entry name" value="GroES-like"/>
    <property type="match status" value="1"/>
</dbReference>
<dbReference type="EMBL" id="JBBEGL010000001">
    <property type="protein sequence ID" value="MEJ2884986.1"/>
    <property type="molecule type" value="Genomic_DNA"/>
</dbReference>
<keyword evidence="11" id="KW-1185">Reference proteome</keyword>
<evidence type="ECO:0000313" key="10">
    <source>
        <dbReference type="EMBL" id="MEJ2884986.1"/>
    </source>
</evidence>
<comment type="catalytic activity">
    <reaction evidence="8">
        <text>a primary alcohol + NAD(+) = an aldehyde + NADH + H(+)</text>
        <dbReference type="Rhea" id="RHEA:10736"/>
        <dbReference type="ChEBI" id="CHEBI:15378"/>
        <dbReference type="ChEBI" id="CHEBI:15734"/>
        <dbReference type="ChEBI" id="CHEBI:17478"/>
        <dbReference type="ChEBI" id="CHEBI:57540"/>
        <dbReference type="ChEBI" id="CHEBI:57945"/>
        <dbReference type="EC" id="1.1.1.1"/>
    </reaction>
</comment>
<keyword evidence="6" id="KW-0560">Oxidoreductase</keyword>
<dbReference type="InterPro" id="IPR036291">
    <property type="entry name" value="NAD(P)-bd_dom_sf"/>
</dbReference>
<dbReference type="RefSeq" id="WP_337711483.1">
    <property type="nucleotide sequence ID" value="NZ_JBBEGL010000001.1"/>
</dbReference>
<dbReference type="PANTHER" id="PTHR42940:SF8">
    <property type="entry name" value="VACUOLAR PROTEIN SORTING-ASSOCIATED PROTEIN 11"/>
    <property type="match status" value="1"/>
</dbReference>
<dbReference type="PANTHER" id="PTHR42940">
    <property type="entry name" value="ALCOHOL DEHYDROGENASE 1-RELATED"/>
    <property type="match status" value="1"/>
</dbReference>
<gene>
    <name evidence="10" type="ORF">WCD41_00880</name>
</gene>
<dbReference type="SUPFAM" id="SSF51735">
    <property type="entry name" value="NAD(P)-binding Rossmann-fold domains"/>
    <property type="match status" value="1"/>
</dbReference>
<keyword evidence="4" id="KW-0479">Metal-binding</keyword>
<evidence type="ECO:0000313" key="11">
    <source>
        <dbReference type="Proteomes" id="UP001370100"/>
    </source>
</evidence>
<dbReference type="Pfam" id="PF00107">
    <property type="entry name" value="ADH_zinc_N"/>
    <property type="match status" value="1"/>
</dbReference>
<evidence type="ECO:0000259" key="9">
    <source>
        <dbReference type="SMART" id="SM00829"/>
    </source>
</evidence>
<dbReference type="Pfam" id="PF08240">
    <property type="entry name" value="ADH_N"/>
    <property type="match status" value="1"/>
</dbReference>
<feature type="domain" description="Enoyl reductase (ER)" evidence="9">
    <location>
        <begin position="33"/>
        <end position="375"/>
    </location>
</feature>
<evidence type="ECO:0000256" key="6">
    <source>
        <dbReference type="ARBA" id="ARBA00023002"/>
    </source>
</evidence>
<evidence type="ECO:0000256" key="4">
    <source>
        <dbReference type="ARBA" id="ARBA00022723"/>
    </source>
</evidence>
<organism evidence="10 11">
    <name type="scientific">Actinomycetospora aeridis</name>
    <dbReference type="NCBI Taxonomy" id="3129231"/>
    <lineage>
        <taxon>Bacteria</taxon>
        <taxon>Bacillati</taxon>
        <taxon>Actinomycetota</taxon>
        <taxon>Actinomycetes</taxon>
        <taxon>Pseudonocardiales</taxon>
        <taxon>Pseudonocardiaceae</taxon>
        <taxon>Actinomycetospora</taxon>
    </lineage>
</organism>
<protein>
    <recommendedName>
        <fullName evidence="3">alcohol dehydrogenase</fullName>
        <ecNumber evidence="3">1.1.1.1</ecNumber>
    </recommendedName>
</protein>
<dbReference type="EC" id="1.1.1.1" evidence="3"/>
<accession>A0ABU8MZT8</accession>
<sequence length="383" mass="39050">MPTLSASPVPAVWPAVPPEIPGTMAAVVFDRFGPPDVLRLDAVPTPAPGPGEVLVRVAAVCVGRFLDVSLRAGRHPVKPALPHVLGVEHAGTVVAVGDAAQRSSTVETGDEVRGVAVGQHVAVWPVLGCGDCTACAAGSTEACPRLHIAGVHGPGAYAEYTVVPEAAVWAIPDDLDPATAAGVALAGPVAMNQLQQAGLRAGDWVLVAGAASALGATTAELARHLGARVIGTSRAAWKRERLRGLGLEAALDPTAASFVDDVRAVTGGAGVAVAVDDLGEPDIFARLTDVLAPRGVLVSSGAFLGGTVPLDLARLYTLNQRILGVRTGNAASARALWAEVGRGFRPVVDRSFPLEAAADAHRFLEADDNMGRIVLTTAAADVT</sequence>
<proteinExistence type="inferred from homology"/>
<evidence type="ECO:0000256" key="2">
    <source>
        <dbReference type="ARBA" id="ARBA00008072"/>
    </source>
</evidence>
<dbReference type="InterPro" id="IPR011032">
    <property type="entry name" value="GroES-like_sf"/>
</dbReference>
<evidence type="ECO:0000256" key="3">
    <source>
        <dbReference type="ARBA" id="ARBA00013190"/>
    </source>
</evidence>
<reference evidence="10 11" key="1">
    <citation type="submission" date="2024-03" db="EMBL/GenBank/DDBJ databases">
        <title>Actinomycetospora sp. OC33-EN06, a novel actinomycete isolated from wild orchid (Aerides multiflora).</title>
        <authorList>
            <person name="Suriyachadkun C."/>
        </authorList>
    </citation>
    <scope>NUCLEOTIDE SEQUENCE [LARGE SCALE GENOMIC DNA]</scope>
    <source>
        <strain evidence="10 11">OC33-EN06</strain>
    </source>
</reference>
<evidence type="ECO:0000256" key="7">
    <source>
        <dbReference type="ARBA" id="ARBA00049164"/>
    </source>
</evidence>
<keyword evidence="5" id="KW-0862">Zinc</keyword>
<comment type="cofactor">
    <cofactor evidence="1">
        <name>Zn(2+)</name>
        <dbReference type="ChEBI" id="CHEBI:29105"/>
    </cofactor>
</comment>
<dbReference type="InterPro" id="IPR020843">
    <property type="entry name" value="ER"/>
</dbReference>